<organism evidence="1 2">
    <name type="scientific">Aspergillus coremiiformis</name>
    <dbReference type="NCBI Taxonomy" id="138285"/>
    <lineage>
        <taxon>Eukaryota</taxon>
        <taxon>Fungi</taxon>
        <taxon>Dikarya</taxon>
        <taxon>Ascomycota</taxon>
        <taxon>Pezizomycotina</taxon>
        <taxon>Eurotiomycetes</taxon>
        <taxon>Eurotiomycetidae</taxon>
        <taxon>Eurotiales</taxon>
        <taxon>Aspergillaceae</taxon>
        <taxon>Aspergillus</taxon>
        <taxon>Aspergillus subgen. Circumdati</taxon>
    </lineage>
</organism>
<protein>
    <submittedName>
        <fullName evidence="1">Uncharacterized protein</fullName>
    </submittedName>
</protein>
<gene>
    <name evidence="1" type="ORF">BDV28DRAFT_122314</name>
</gene>
<reference evidence="2" key="1">
    <citation type="submission" date="2019-04" db="EMBL/GenBank/DDBJ databases">
        <title>Friends and foes A comparative genomics studyof 23 Aspergillus species from section Flavi.</title>
        <authorList>
            <consortium name="DOE Joint Genome Institute"/>
            <person name="Kjaerbolling I."/>
            <person name="Vesth T."/>
            <person name="Frisvad J.C."/>
            <person name="Nybo J.L."/>
            <person name="Theobald S."/>
            <person name="Kildgaard S."/>
            <person name="Isbrandt T."/>
            <person name="Kuo A."/>
            <person name="Sato A."/>
            <person name="Lyhne E.K."/>
            <person name="Kogle M.E."/>
            <person name="Wiebenga A."/>
            <person name="Kun R.S."/>
            <person name="Lubbers R.J."/>
            <person name="Makela M.R."/>
            <person name="Barry K."/>
            <person name="Chovatia M."/>
            <person name="Clum A."/>
            <person name="Daum C."/>
            <person name="Haridas S."/>
            <person name="He G."/>
            <person name="LaButti K."/>
            <person name="Lipzen A."/>
            <person name="Mondo S."/>
            <person name="Riley R."/>
            <person name="Salamov A."/>
            <person name="Simmons B.A."/>
            <person name="Magnuson J.K."/>
            <person name="Henrissat B."/>
            <person name="Mortensen U.H."/>
            <person name="Larsen T.O."/>
            <person name="Devries R.P."/>
            <person name="Grigoriev I.V."/>
            <person name="Machida M."/>
            <person name="Baker S.E."/>
            <person name="Andersen M.R."/>
        </authorList>
    </citation>
    <scope>NUCLEOTIDE SEQUENCE [LARGE SCALE GENOMIC DNA]</scope>
    <source>
        <strain evidence="2">CBS 553.77</strain>
    </source>
</reference>
<proteinExistence type="predicted"/>
<accession>A0A5N6Z7G8</accession>
<evidence type="ECO:0000313" key="1">
    <source>
        <dbReference type="EMBL" id="KAE8352629.1"/>
    </source>
</evidence>
<keyword evidence="2" id="KW-1185">Reference proteome</keyword>
<dbReference type="Proteomes" id="UP000327118">
    <property type="component" value="Unassembled WGS sequence"/>
</dbReference>
<dbReference type="EMBL" id="ML739123">
    <property type="protein sequence ID" value="KAE8352629.1"/>
    <property type="molecule type" value="Genomic_DNA"/>
</dbReference>
<dbReference type="AlphaFoldDB" id="A0A5N6Z7G8"/>
<sequence>MDPTLLPRNSIFRPKRRHRCVNTSASHPSPRTTYFAAGGFLNSEPIHEDKPILMNTTRDRKLRDNIQGITKPAIR</sequence>
<name>A0A5N6Z7G8_9EURO</name>
<evidence type="ECO:0000313" key="2">
    <source>
        <dbReference type="Proteomes" id="UP000327118"/>
    </source>
</evidence>